<reference evidence="1" key="1">
    <citation type="submission" date="2019-08" db="EMBL/GenBank/DDBJ databases">
        <authorList>
            <person name="Kucharzyk K."/>
            <person name="Murdoch R.W."/>
            <person name="Higgins S."/>
            <person name="Loffler F."/>
        </authorList>
    </citation>
    <scope>NUCLEOTIDE SEQUENCE</scope>
</reference>
<gene>
    <name evidence="1" type="ORF">SDC9_158748</name>
</gene>
<name>A0A645FB15_9ZZZZ</name>
<comment type="caution">
    <text evidence="1">The sequence shown here is derived from an EMBL/GenBank/DDBJ whole genome shotgun (WGS) entry which is preliminary data.</text>
</comment>
<sequence length="58" mass="6711">MEFIHYRFTGLICGIGQNFNLRLNIGMQHRSLFVNEYDPLVTLVTDKYSCVADKKSGR</sequence>
<proteinExistence type="predicted"/>
<dbReference type="EMBL" id="VSSQ01057666">
    <property type="protein sequence ID" value="MPN11447.1"/>
    <property type="molecule type" value="Genomic_DNA"/>
</dbReference>
<dbReference type="AlphaFoldDB" id="A0A645FB15"/>
<evidence type="ECO:0000313" key="1">
    <source>
        <dbReference type="EMBL" id="MPN11447.1"/>
    </source>
</evidence>
<organism evidence="1">
    <name type="scientific">bioreactor metagenome</name>
    <dbReference type="NCBI Taxonomy" id="1076179"/>
    <lineage>
        <taxon>unclassified sequences</taxon>
        <taxon>metagenomes</taxon>
        <taxon>ecological metagenomes</taxon>
    </lineage>
</organism>
<accession>A0A645FB15</accession>
<protein>
    <submittedName>
        <fullName evidence="1">Uncharacterized protein</fullName>
    </submittedName>
</protein>